<dbReference type="InterPro" id="IPR023408">
    <property type="entry name" value="MscS_beta-dom_sf"/>
</dbReference>
<keyword evidence="6 7" id="KW-0472">Membrane</keyword>
<keyword evidence="5 7" id="KW-1133">Transmembrane helix</keyword>
<protein>
    <submittedName>
        <fullName evidence="11">Mechanosensitive ion channel protein</fullName>
    </submittedName>
</protein>
<dbReference type="PANTHER" id="PTHR30221:SF1">
    <property type="entry name" value="SMALL-CONDUCTANCE MECHANOSENSITIVE CHANNEL"/>
    <property type="match status" value="1"/>
</dbReference>
<dbReference type="Pfam" id="PF21088">
    <property type="entry name" value="MS_channel_1st"/>
    <property type="match status" value="1"/>
</dbReference>
<dbReference type="InterPro" id="IPR006685">
    <property type="entry name" value="MscS_channel_2nd"/>
</dbReference>
<dbReference type="Gene3D" id="1.10.287.1260">
    <property type="match status" value="1"/>
</dbReference>
<keyword evidence="12" id="KW-1185">Reference proteome</keyword>
<dbReference type="InterPro" id="IPR045275">
    <property type="entry name" value="MscS_archaea/bacteria_type"/>
</dbReference>
<dbReference type="Proteomes" id="UP001156666">
    <property type="component" value="Unassembled WGS sequence"/>
</dbReference>
<keyword evidence="4 7" id="KW-0812">Transmembrane</keyword>
<evidence type="ECO:0000259" key="9">
    <source>
        <dbReference type="Pfam" id="PF21082"/>
    </source>
</evidence>
<comment type="caution">
    <text evidence="11">The sequence shown here is derived from an EMBL/GenBank/DDBJ whole genome shotgun (WGS) entry which is preliminary data.</text>
</comment>
<evidence type="ECO:0000256" key="5">
    <source>
        <dbReference type="ARBA" id="ARBA00022989"/>
    </source>
</evidence>
<evidence type="ECO:0000259" key="10">
    <source>
        <dbReference type="Pfam" id="PF21088"/>
    </source>
</evidence>
<evidence type="ECO:0000256" key="6">
    <source>
        <dbReference type="ARBA" id="ARBA00023136"/>
    </source>
</evidence>
<feature type="domain" description="Mechanosensitive ion channel transmembrane helices 2/3" evidence="10">
    <location>
        <begin position="73"/>
        <end position="116"/>
    </location>
</feature>
<dbReference type="AlphaFoldDB" id="A0AA37WFP2"/>
<dbReference type="Gene3D" id="2.30.30.60">
    <property type="match status" value="1"/>
</dbReference>
<feature type="domain" description="Mechanosensitive ion channel MscS" evidence="8">
    <location>
        <begin position="118"/>
        <end position="183"/>
    </location>
</feature>
<dbReference type="InterPro" id="IPR049142">
    <property type="entry name" value="MS_channel_1st"/>
</dbReference>
<sequence length="316" mass="35362">MEEFSKKLAESYKLLIEKLGGWFDAIILNIPNIIIAVLVAFLAYFLSKYVRKLTVKTTKKFTTNKTIVNLVSNLTSVIFTVIVLFIILSIFNLSGTINKILATAGVLGLAVGLALQDPMNNLFSGVFMSVRKLYAIGDIIESNDHFGTIKDIDLRATKIRTPDGHDVVIPNKDVIQNPLENYTSSGERRIDLDCGVSYGDDLDKVEELTLKAISSLDNLMEHKPVEVMFTEFGDSSINFTVRYWIEATTQKEYTLAKSNGIKAIKKIFDANDIMIPFPIRTLDFGIKGGVPMSKMLSMKKNQEMKENNILETSKNN</sequence>
<accession>A0AA37WFP2</accession>
<keyword evidence="3" id="KW-1003">Cell membrane</keyword>
<evidence type="ECO:0000313" key="11">
    <source>
        <dbReference type="EMBL" id="GLR17055.1"/>
    </source>
</evidence>
<dbReference type="InterPro" id="IPR008910">
    <property type="entry name" value="MSC_TM_helix"/>
</dbReference>
<dbReference type="SUPFAM" id="SSF82861">
    <property type="entry name" value="Mechanosensitive channel protein MscS (YggB), transmembrane region"/>
    <property type="match status" value="1"/>
</dbReference>
<dbReference type="InterPro" id="IPR011014">
    <property type="entry name" value="MscS_channel_TM-2"/>
</dbReference>
<evidence type="ECO:0000313" key="12">
    <source>
        <dbReference type="Proteomes" id="UP001156666"/>
    </source>
</evidence>
<dbReference type="GO" id="GO:0008381">
    <property type="term" value="F:mechanosensitive monoatomic ion channel activity"/>
    <property type="evidence" value="ECO:0007669"/>
    <property type="project" value="InterPro"/>
</dbReference>
<comment type="similarity">
    <text evidence="2">Belongs to the MscS (TC 1.A.23) family.</text>
</comment>
<evidence type="ECO:0000256" key="1">
    <source>
        <dbReference type="ARBA" id="ARBA00004651"/>
    </source>
</evidence>
<proteinExistence type="inferred from homology"/>
<dbReference type="EMBL" id="BSOH01000007">
    <property type="protein sequence ID" value="GLR17055.1"/>
    <property type="molecule type" value="Genomic_DNA"/>
</dbReference>
<gene>
    <name evidence="11" type="primary">mscS</name>
    <name evidence="11" type="ORF">GCM10007940_16700</name>
</gene>
<dbReference type="GO" id="GO:0005886">
    <property type="term" value="C:plasma membrane"/>
    <property type="evidence" value="ECO:0007669"/>
    <property type="project" value="UniProtKB-SubCell"/>
</dbReference>
<dbReference type="Pfam" id="PF00924">
    <property type="entry name" value="MS_channel_2nd"/>
    <property type="match status" value="1"/>
</dbReference>
<dbReference type="Gene3D" id="3.30.70.100">
    <property type="match status" value="1"/>
</dbReference>
<dbReference type="PANTHER" id="PTHR30221">
    <property type="entry name" value="SMALL-CONDUCTANCE MECHANOSENSITIVE CHANNEL"/>
    <property type="match status" value="1"/>
</dbReference>
<dbReference type="Pfam" id="PF21082">
    <property type="entry name" value="MS_channel_3rd"/>
    <property type="match status" value="1"/>
</dbReference>
<dbReference type="Pfam" id="PF05552">
    <property type="entry name" value="MS_channel_1st_1"/>
    <property type="match status" value="1"/>
</dbReference>
<feature type="transmembrane region" description="Helical" evidence="7">
    <location>
        <begin position="67"/>
        <end position="91"/>
    </location>
</feature>
<comment type="subcellular location">
    <subcellularLocation>
        <location evidence="1">Cell membrane</location>
        <topology evidence="1">Multi-pass membrane protein</topology>
    </subcellularLocation>
</comment>
<name>A0AA37WFP2_9BACT</name>
<dbReference type="SUPFAM" id="SSF82689">
    <property type="entry name" value="Mechanosensitive channel protein MscS (YggB), C-terminal domain"/>
    <property type="match status" value="1"/>
</dbReference>
<feature type="transmembrane region" description="Helical" evidence="7">
    <location>
        <begin position="20"/>
        <end position="46"/>
    </location>
</feature>
<evidence type="ECO:0000259" key="8">
    <source>
        <dbReference type="Pfam" id="PF00924"/>
    </source>
</evidence>
<dbReference type="InterPro" id="IPR049278">
    <property type="entry name" value="MS_channel_C"/>
</dbReference>
<dbReference type="InterPro" id="IPR011066">
    <property type="entry name" value="MscS_channel_C_sf"/>
</dbReference>
<evidence type="ECO:0000256" key="3">
    <source>
        <dbReference type="ARBA" id="ARBA00022475"/>
    </source>
</evidence>
<reference evidence="11" key="1">
    <citation type="journal article" date="2014" name="Int. J. Syst. Evol. Microbiol.">
        <title>Complete genome sequence of Corynebacterium casei LMG S-19264T (=DSM 44701T), isolated from a smear-ripened cheese.</title>
        <authorList>
            <consortium name="US DOE Joint Genome Institute (JGI-PGF)"/>
            <person name="Walter F."/>
            <person name="Albersmeier A."/>
            <person name="Kalinowski J."/>
            <person name="Ruckert C."/>
        </authorList>
    </citation>
    <scope>NUCLEOTIDE SEQUENCE</scope>
    <source>
        <strain evidence="11">NBRC 108769</strain>
    </source>
</reference>
<evidence type="ECO:0000256" key="7">
    <source>
        <dbReference type="SAM" id="Phobius"/>
    </source>
</evidence>
<reference evidence="11" key="2">
    <citation type="submission" date="2023-01" db="EMBL/GenBank/DDBJ databases">
        <title>Draft genome sequence of Portibacter lacus strain NBRC 108769.</title>
        <authorList>
            <person name="Sun Q."/>
            <person name="Mori K."/>
        </authorList>
    </citation>
    <scope>NUCLEOTIDE SEQUENCE</scope>
    <source>
        <strain evidence="11">NBRC 108769</strain>
    </source>
</reference>
<evidence type="ECO:0000256" key="2">
    <source>
        <dbReference type="ARBA" id="ARBA00008017"/>
    </source>
</evidence>
<dbReference type="InterPro" id="IPR010920">
    <property type="entry name" value="LSM_dom_sf"/>
</dbReference>
<evidence type="ECO:0000256" key="4">
    <source>
        <dbReference type="ARBA" id="ARBA00022692"/>
    </source>
</evidence>
<feature type="domain" description="Mechanosensitive ion channel MscS C-terminal" evidence="9">
    <location>
        <begin position="190"/>
        <end position="274"/>
    </location>
</feature>
<dbReference type="SUPFAM" id="SSF50182">
    <property type="entry name" value="Sm-like ribonucleoproteins"/>
    <property type="match status" value="1"/>
</dbReference>
<dbReference type="RefSeq" id="WP_235290766.1">
    <property type="nucleotide sequence ID" value="NZ_BSOH01000007.1"/>
</dbReference>
<organism evidence="11 12">
    <name type="scientific">Portibacter lacus</name>
    <dbReference type="NCBI Taxonomy" id="1099794"/>
    <lineage>
        <taxon>Bacteria</taxon>
        <taxon>Pseudomonadati</taxon>
        <taxon>Bacteroidota</taxon>
        <taxon>Saprospiria</taxon>
        <taxon>Saprospirales</taxon>
        <taxon>Haliscomenobacteraceae</taxon>
        <taxon>Portibacter</taxon>
    </lineage>
</organism>